<keyword evidence="1" id="KW-0813">Transport</keyword>
<comment type="caution">
    <text evidence="5">The sequence shown here is derived from an EMBL/GenBank/DDBJ whole genome shotgun (WGS) entry which is preliminary data.</text>
</comment>
<dbReference type="InterPro" id="IPR051782">
    <property type="entry name" value="ABC_Transporter_VariousFunc"/>
</dbReference>
<dbReference type="GO" id="GO:0005524">
    <property type="term" value="F:ATP binding"/>
    <property type="evidence" value="ECO:0007669"/>
    <property type="project" value="UniProtKB-KW"/>
</dbReference>
<dbReference type="RefSeq" id="WP_202016018.1">
    <property type="nucleotide sequence ID" value="NZ_JAERRB010000017.1"/>
</dbReference>
<evidence type="ECO:0000256" key="1">
    <source>
        <dbReference type="ARBA" id="ARBA00022448"/>
    </source>
</evidence>
<dbReference type="PANTHER" id="PTHR42939">
    <property type="entry name" value="ABC TRANSPORTER ATP-BINDING PROTEIN ALBC-RELATED"/>
    <property type="match status" value="1"/>
</dbReference>
<dbReference type="PANTHER" id="PTHR42939:SF1">
    <property type="entry name" value="ABC TRANSPORTER ATP-BINDING PROTEIN ALBC-RELATED"/>
    <property type="match status" value="1"/>
</dbReference>
<protein>
    <submittedName>
        <fullName evidence="5">ATP-binding cassette domain-containing protein</fullName>
    </submittedName>
</protein>
<dbReference type="Pfam" id="PF00005">
    <property type="entry name" value="ABC_tran"/>
    <property type="match status" value="1"/>
</dbReference>
<accession>A0ABS1L1K5</accession>
<dbReference type="InterPro" id="IPR003593">
    <property type="entry name" value="AAA+_ATPase"/>
</dbReference>
<evidence type="ECO:0000256" key="3">
    <source>
        <dbReference type="ARBA" id="ARBA00022840"/>
    </source>
</evidence>
<dbReference type="SMART" id="SM00382">
    <property type="entry name" value="AAA"/>
    <property type="match status" value="1"/>
</dbReference>
<dbReference type="EMBL" id="JAERRB010000017">
    <property type="protein sequence ID" value="MBL0745534.1"/>
    <property type="molecule type" value="Genomic_DNA"/>
</dbReference>
<evidence type="ECO:0000313" key="5">
    <source>
        <dbReference type="EMBL" id="MBL0745534.1"/>
    </source>
</evidence>
<proteinExistence type="predicted"/>
<keyword evidence="6" id="KW-1185">Reference proteome</keyword>
<reference evidence="5 6" key="1">
    <citation type="submission" date="2021-01" db="EMBL/GenBank/DDBJ databases">
        <title>Chryseolinea sp. Jin1 Genome sequencing and assembly.</title>
        <authorList>
            <person name="Kim I."/>
        </authorList>
    </citation>
    <scope>NUCLEOTIDE SEQUENCE [LARGE SCALE GENOMIC DNA]</scope>
    <source>
        <strain evidence="5 6">Jin1</strain>
    </source>
</reference>
<evidence type="ECO:0000259" key="4">
    <source>
        <dbReference type="PROSITE" id="PS50893"/>
    </source>
</evidence>
<dbReference type="PROSITE" id="PS50893">
    <property type="entry name" value="ABC_TRANSPORTER_2"/>
    <property type="match status" value="1"/>
</dbReference>
<gene>
    <name evidence="5" type="ORF">JI741_30155</name>
</gene>
<evidence type="ECO:0000313" key="6">
    <source>
        <dbReference type="Proteomes" id="UP000613030"/>
    </source>
</evidence>
<dbReference type="CDD" id="cd03230">
    <property type="entry name" value="ABC_DR_subfamily_A"/>
    <property type="match status" value="1"/>
</dbReference>
<feature type="domain" description="ABC transporter" evidence="4">
    <location>
        <begin position="2"/>
        <end position="226"/>
    </location>
</feature>
<organism evidence="5 6">
    <name type="scientific">Chryseolinea lacunae</name>
    <dbReference type="NCBI Taxonomy" id="2801331"/>
    <lineage>
        <taxon>Bacteria</taxon>
        <taxon>Pseudomonadati</taxon>
        <taxon>Bacteroidota</taxon>
        <taxon>Cytophagia</taxon>
        <taxon>Cytophagales</taxon>
        <taxon>Fulvivirgaceae</taxon>
        <taxon>Chryseolinea</taxon>
    </lineage>
</organism>
<dbReference type="InterPro" id="IPR027417">
    <property type="entry name" value="P-loop_NTPase"/>
</dbReference>
<dbReference type="InterPro" id="IPR003439">
    <property type="entry name" value="ABC_transporter-like_ATP-bd"/>
</dbReference>
<keyword evidence="3 5" id="KW-0067">ATP-binding</keyword>
<dbReference type="Gene3D" id="3.40.50.300">
    <property type="entry name" value="P-loop containing nucleotide triphosphate hydrolases"/>
    <property type="match status" value="1"/>
</dbReference>
<evidence type="ECO:0000256" key="2">
    <source>
        <dbReference type="ARBA" id="ARBA00022741"/>
    </source>
</evidence>
<name>A0ABS1L1K5_9BACT</name>
<sequence>MITINDLHFHYGKKDVFKGVSTTLEPGHIYGILGKNGTGKSTLLYTIAGLLYPKQGSIRVNGFAPGSRQPGFLQEVFMVPEEFYLPNISIPDFVKYYSPFYPKFDRDAFYGFMKSFDIPAGSLLQGMSYGQKKKVYISFGVASNASVLLMDEPSNGLDIISKGQLRKVIAGATTETKTILISSHQVQDLDNLIDEVLILDDTEIILKQNLDAVSRKLLFKISLDPEDLKDALYSESILRGNTVVKKNEHAEESRVDLELLYKATMANPEKMKSILSLN</sequence>
<keyword evidence="2" id="KW-0547">Nucleotide-binding</keyword>
<dbReference type="SUPFAM" id="SSF52540">
    <property type="entry name" value="P-loop containing nucleoside triphosphate hydrolases"/>
    <property type="match status" value="1"/>
</dbReference>
<dbReference type="Proteomes" id="UP000613030">
    <property type="component" value="Unassembled WGS sequence"/>
</dbReference>